<dbReference type="EMBL" id="JANUEK010000002">
    <property type="protein sequence ID" value="MCS4279130.1"/>
    <property type="molecule type" value="Genomic_DNA"/>
</dbReference>
<dbReference type="Proteomes" id="UP001320691">
    <property type="component" value="Unassembled WGS sequence"/>
</dbReference>
<feature type="chain" id="PRO_5043509914" description="DUF3313 domain-containing protein" evidence="1">
    <location>
        <begin position="24"/>
        <end position="218"/>
    </location>
</feature>
<dbReference type="InterPro" id="IPR021747">
    <property type="entry name" value="DUF3313"/>
</dbReference>
<feature type="signal peptide" evidence="1">
    <location>
        <begin position="1"/>
        <end position="23"/>
    </location>
</feature>
<organism evidence="2 3">
    <name type="scientific">Stenotrophomonas rhizophila</name>
    <dbReference type="NCBI Taxonomy" id="216778"/>
    <lineage>
        <taxon>Bacteria</taxon>
        <taxon>Pseudomonadati</taxon>
        <taxon>Pseudomonadota</taxon>
        <taxon>Gammaproteobacteria</taxon>
        <taxon>Lysobacterales</taxon>
        <taxon>Lysobacteraceae</taxon>
        <taxon>Stenotrophomonas</taxon>
    </lineage>
</organism>
<accession>A0AAW5PGX5</accession>
<comment type="caution">
    <text evidence="2">The sequence shown here is derived from an EMBL/GenBank/DDBJ whole genome shotgun (WGS) entry which is preliminary data.</text>
</comment>
<dbReference type="AlphaFoldDB" id="A0AAW5PGX5"/>
<evidence type="ECO:0008006" key="4">
    <source>
        <dbReference type="Google" id="ProtNLM"/>
    </source>
</evidence>
<reference evidence="2" key="1">
    <citation type="submission" date="2022-08" db="EMBL/GenBank/DDBJ databases">
        <title>Genomic analyses of the natural microbiome of Caenorhabditis elegans.</title>
        <authorList>
            <person name="Samuel B."/>
        </authorList>
    </citation>
    <scope>NUCLEOTIDE SEQUENCE</scope>
    <source>
        <strain evidence="2">BIGb0277</strain>
    </source>
</reference>
<proteinExistence type="predicted"/>
<name>A0AAW5PGX5_9GAMM</name>
<evidence type="ECO:0000313" key="2">
    <source>
        <dbReference type="EMBL" id="MCS4279130.1"/>
    </source>
</evidence>
<evidence type="ECO:0000313" key="3">
    <source>
        <dbReference type="Proteomes" id="UP001320691"/>
    </source>
</evidence>
<protein>
    <recommendedName>
        <fullName evidence="4">DUF3313 domain-containing protein</fullName>
    </recommendedName>
</protein>
<keyword evidence="1" id="KW-0732">Signal</keyword>
<dbReference type="Pfam" id="PF11769">
    <property type="entry name" value="DUF3313"/>
    <property type="match status" value="1"/>
</dbReference>
<evidence type="ECO:0000256" key="1">
    <source>
        <dbReference type="SAM" id="SignalP"/>
    </source>
</evidence>
<dbReference type="RefSeq" id="WP_259259905.1">
    <property type="nucleotide sequence ID" value="NZ_JANUEK010000002.1"/>
</dbReference>
<gene>
    <name evidence="2" type="ORF">M2412_001097</name>
</gene>
<sequence length="218" mass="23678">MPSIVPLFSALVVAIALTGCASAPRVAYPGLPSATYLKAHEGSRGDRRPYAYQSDVRWSDYQRFVLEPVEIYPQPEAQFEKLSDADTRVISDHMFRAFGEALATRFEPTQQPGPRTLRVQLVLTGAKPTTRFLSTAMKFDLAGAPYNAVQSARGRPGALSGWLAYAVEIYDAQTNQLLAAYVETQYPNAMNIKASSGRLSAALTGADKGAEALMASLR</sequence>